<dbReference type="AlphaFoldDB" id="A0A291P8W1"/>
<feature type="chain" id="PRO_5018164474" description="DUF2946 domain-containing protein" evidence="1">
    <location>
        <begin position="36"/>
        <end position="101"/>
    </location>
</feature>
<dbReference type="RefSeq" id="WP_097789664.1">
    <property type="nucleotide sequence ID" value="NZ_BAAADT010000004.1"/>
</dbReference>
<accession>A0A291P8W1</accession>
<reference evidence="2 3" key="1">
    <citation type="journal article" date="2017" name="Sci. Rep.">
        <title>Revealing the Saline Adaptation Strategies of the Halophilic Bacterium Halomonas beimenensis through High-throughput Omics and Transposon Mutagenesis Approaches.</title>
        <authorList>
            <person name="Chen Y.H."/>
            <person name="Lin S.S."/>
            <person name="Shyu Y.T."/>
        </authorList>
    </citation>
    <scope>NUCLEOTIDE SEQUENCE [LARGE SCALE GENOMIC DNA]</scope>
    <source>
        <strain evidence="2 3">NTU-111</strain>
    </source>
</reference>
<keyword evidence="1" id="KW-0732">Signal</keyword>
<protein>
    <recommendedName>
        <fullName evidence="4">DUF2946 domain-containing protein</fullName>
    </recommendedName>
</protein>
<sequence>MASWTRTSPQHTAWRRLLALLLVMFFAFSTLPGHASADACQVDCALLQVEMLDTEEPCDAICAAPAATAQPAIFAPNGLPLTETIAVSDYVPQPPHRPPRA</sequence>
<feature type="signal peptide" evidence="1">
    <location>
        <begin position="1"/>
        <end position="35"/>
    </location>
</feature>
<evidence type="ECO:0000313" key="3">
    <source>
        <dbReference type="Proteomes" id="UP000219993"/>
    </source>
</evidence>
<evidence type="ECO:0000313" key="2">
    <source>
        <dbReference type="EMBL" id="ATJ83309.1"/>
    </source>
</evidence>
<name>A0A291P8W1_9GAMM</name>
<evidence type="ECO:0000256" key="1">
    <source>
        <dbReference type="SAM" id="SignalP"/>
    </source>
</evidence>
<organism evidence="2 3">
    <name type="scientific">Halomonas beimenensis</name>
    <dbReference type="NCBI Taxonomy" id="475662"/>
    <lineage>
        <taxon>Bacteria</taxon>
        <taxon>Pseudomonadati</taxon>
        <taxon>Pseudomonadota</taxon>
        <taxon>Gammaproteobacteria</taxon>
        <taxon>Oceanospirillales</taxon>
        <taxon>Halomonadaceae</taxon>
        <taxon>Halomonas</taxon>
    </lineage>
</organism>
<dbReference type="EMBL" id="CP021435">
    <property type="protein sequence ID" value="ATJ83309.1"/>
    <property type="molecule type" value="Genomic_DNA"/>
</dbReference>
<gene>
    <name evidence="2" type="ORF">BEI_2322</name>
</gene>
<proteinExistence type="predicted"/>
<keyword evidence="3" id="KW-1185">Reference proteome</keyword>
<dbReference type="KEGG" id="hbe:BEI_2322"/>
<evidence type="ECO:0008006" key="4">
    <source>
        <dbReference type="Google" id="ProtNLM"/>
    </source>
</evidence>
<dbReference type="OrthoDB" id="6174269at2"/>
<dbReference type="Proteomes" id="UP000219993">
    <property type="component" value="Chromosome"/>
</dbReference>